<dbReference type="EMBL" id="MVCE01000004">
    <property type="protein sequence ID" value="PGF33096.1"/>
    <property type="molecule type" value="Genomic_DNA"/>
</dbReference>
<dbReference type="InterPro" id="IPR051393">
    <property type="entry name" value="ABC_transporter_permease"/>
</dbReference>
<dbReference type="InterPro" id="IPR035906">
    <property type="entry name" value="MetI-like_sf"/>
</dbReference>
<accession>A0A2B7JM80</accession>
<feature type="transmembrane region" description="Helical" evidence="7">
    <location>
        <begin position="103"/>
        <end position="123"/>
    </location>
</feature>
<name>A0A2B7JM80_CUTAC</name>
<evidence type="ECO:0000256" key="3">
    <source>
        <dbReference type="ARBA" id="ARBA00022475"/>
    </source>
</evidence>
<evidence type="ECO:0000256" key="7">
    <source>
        <dbReference type="RuleBase" id="RU363032"/>
    </source>
</evidence>
<dbReference type="PANTHER" id="PTHR30193">
    <property type="entry name" value="ABC TRANSPORTER PERMEASE PROTEIN"/>
    <property type="match status" value="1"/>
</dbReference>
<dbReference type="InterPro" id="IPR000515">
    <property type="entry name" value="MetI-like"/>
</dbReference>
<feature type="region of interest" description="Disordered" evidence="8">
    <location>
        <begin position="293"/>
        <end position="318"/>
    </location>
</feature>
<feature type="transmembrane region" description="Helical" evidence="7">
    <location>
        <begin position="70"/>
        <end position="91"/>
    </location>
</feature>
<evidence type="ECO:0000256" key="2">
    <source>
        <dbReference type="ARBA" id="ARBA00022448"/>
    </source>
</evidence>
<comment type="subcellular location">
    <subcellularLocation>
        <location evidence="1 7">Cell membrane</location>
        <topology evidence="1 7">Multi-pass membrane protein</topology>
    </subcellularLocation>
</comment>
<keyword evidence="6 7" id="KW-0472">Membrane</keyword>
<dbReference type="RefSeq" id="WP_002514265.1">
    <property type="nucleotide sequence ID" value="NZ_AP022844.1"/>
</dbReference>
<evidence type="ECO:0000256" key="4">
    <source>
        <dbReference type="ARBA" id="ARBA00022692"/>
    </source>
</evidence>
<dbReference type="PROSITE" id="PS50928">
    <property type="entry name" value="ABC_TM1"/>
    <property type="match status" value="1"/>
</dbReference>
<dbReference type="Gene3D" id="1.10.3720.10">
    <property type="entry name" value="MetI-like"/>
    <property type="match status" value="1"/>
</dbReference>
<keyword evidence="5 7" id="KW-1133">Transmembrane helix</keyword>
<gene>
    <name evidence="9" type="ORF">B1B09_09180</name>
</gene>
<dbReference type="CDD" id="cd06261">
    <property type="entry name" value="TM_PBP2"/>
    <property type="match status" value="1"/>
</dbReference>
<evidence type="ECO:0000313" key="9">
    <source>
        <dbReference type="EMBL" id="PGF33096.1"/>
    </source>
</evidence>
<dbReference type="GO" id="GO:0005886">
    <property type="term" value="C:plasma membrane"/>
    <property type="evidence" value="ECO:0007669"/>
    <property type="project" value="UniProtKB-SubCell"/>
</dbReference>
<comment type="caution">
    <text evidence="9">The sequence shown here is derived from an EMBL/GenBank/DDBJ whole genome shotgun (WGS) entry which is preliminary data.</text>
</comment>
<dbReference type="AlphaFoldDB" id="A0A2B7JM80"/>
<comment type="similarity">
    <text evidence="7">Belongs to the binding-protein-dependent transport system permease family.</text>
</comment>
<dbReference type="Pfam" id="PF00528">
    <property type="entry name" value="BPD_transp_1"/>
    <property type="match status" value="1"/>
</dbReference>
<feature type="transmembrane region" description="Helical" evidence="7">
    <location>
        <begin position="151"/>
        <end position="176"/>
    </location>
</feature>
<feature type="transmembrane region" description="Helical" evidence="7">
    <location>
        <begin position="7"/>
        <end position="29"/>
    </location>
</feature>
<proteinExistence type="inferred from homology"/>
<evidence type="ECO:0000256" key="6">
    <source>
        <dbReference type="ARBA" id="ARBA00023136"/>
    </source>
</evidence>
<dbReference type="KEGG" id="cacn:RN83_07745"/>
<protein>
    <submittedName>
        <fullName evidence="9">ABC transporter permease</fullName>
    </submittedName>
</protein>
<evidence type="ECO:0000256" key="1">
    <source>
        <dbReference type="ARBA" id="ARBA00004651"/>
    </source>
</evidence>
<dbReference type="GeneID" id="92857433"/>
<feature type="compositionally biased region" description="Basic and acidic residues" evidence="8">
    <location>
        <begin position="293"/>
        <end position="303"/>
    </location>
</feature>
<dbReference type="Proteomes" id="UP000226191">
    <property type="component" value="Unassembled WGS sequence"/>
</dbReference>
<keyword evidence="4 7" id="KW-0812">Transmembrane</keyword>
<feature type="transmembrane region" description="Helical" evidence="7">
    <location>
        <begin position="207"/>
        <end position="226"/>
    </location>
</feature>
<keyword evidence="2 7" id="KW-0813">Transport</keyword>
<dbReference type="GO" id="GO:0055085">
    <property type="term" value="P:transmembrane transport"/>
    <property type="evidence" value="ECO:0007669"/>
    <property type="project" value="InterPro"/>
</dbReference>
<organism evidence="9 10">
    <name type="scientific">Cutibacterium acnes</name>
    <name type="common">Propionibacterium acnes</name>
    <dbReference type="NCBI Taxonomy" id="1747"/>
    <lineage>
        <taxon>Bacteria</taxon>
        <taxon>Bacillati</taxon>
        <taxon>Actinomycetota</taxon>
        <taxon>Actinomycetes</taxon>
        <taxon>Propionibacteriales</taxon>
        <taxon>Propionibacteriaceae</taxon>
        <taxon>Cutibacterium</taxon>
    </lineage>
</organism>
<keyword evidence="3" id="KW-1003">Cell membrane</keyword>
<evidence type="ECO:0000256" key="8">
    <source>
        <dbReference type="SAM" id="MobiDB-lite"/>
    </source>
</evidence>
<feature type="transmembrane region" description="Helical" evidence="7">
    <location>
        <begin position="261"/>
        <end position="285"/>
    </location>
</feature>
<dbReference type="OrthoDB" id="9804439at2"/>
<evidence type="ECO:0000256" key="5">
    <source>
        <dbReference type="ARBA" id="ARBA00022989"/>
    </source>
</evidence>
<evidence type="ECO:0000313" key="10">
    <source>
        <dbReference type="Proteomes" id="UP000226191"/>
    </source>
</evidence>
<dbReference type="SUPFAM" id="SSF161098">
    <property type="entry name" value="MetI-like"/>
    <property type="match status" value="1"/>
</dbReference>
<dbReference type="PANTHER" id="PTHR30193:SF44">
    <property type="entry name" value="LACTOSE TRANSPORT SYSTEM PERMEASE PROTEIN LACF"/>
    <property type="match status" value="1"/>
</dbReference>
<sequence>MNSHRWYTPWLLVAPAVVWTVVFALYPFINTIILSFTNTRPLVGGEFIGFANYAELWHDDMFWNAMVTTFIYVIICIPLLTILPLLLALLVEKKIPGISFFRTVAYFPVIASVVVVALIWSWMFDSRGLINQSLQWMGATSSPIPFLVDRWKLLGCAILLTVWKGLGYYMIVYLAALGNVDHDLHEAAALDGAGTFQRFRNVTIPGIRPAMVLIIALIAVSGMRIFSELYVLTNGTGGPGGEDSSLVMVIKQVGTGLSGQLGYASALSVVLFFLTLIPLTVIGWANNKDLRSGRRTRRGEGRARRAAAIQSATKETMA</sequence>
<reference evidence="9 10" key="1">
    <citation type="submission" date="2017-02" db="EMBL/GenBank/DDBJ databases">
        <title>Prevalence of linear plasmids in Cutibacterium acnes isolates obtained from cancerous prostatic tissue.</title>
        <authorList>
            <person name="Davidsson S."/>
            <person name="Bruggemann H."/>
        </authorList>
    </citation>
    <scope>NUCLEOTIDE SEQUENCE [LARGE SCALE GENOMIC DNA]</scope>
    <source>
        <strain evidence="9 10">11-78</strain>
    </source>
</reference>